<protein>
    <recommendedName>
        <fullName evidence="5">N-acetyltransferase</fullName>
    </recommendedName>
</protein>
<accession>A0A938BN49</accession>
<dbReference type="InterPro" id="IPR011004">
    <property type="entry name" value="Trimer_LpxA-like_sf"/>
</dbReference>
<reference evidence="3 4" key="1">
    <citation type="submission" date="2019-03" db="EMBL/GenBank/DDBJ databases">
        <title>Lake Tanganyika Metagenome-Assembled Genomes (MAGs).</title>
        <authorList>
            <person name="Tran P."/>
        </authorList>
    </citation>
    <scope>NUCLEOTIDE SEQUENCE [LARGE SCALE GENOMIC DNA]</scope>
    <source>
        <strain evidence="3">K_DeepCast_65m_m2_236</strain>
    </source>
</reference>
<dbReference type="InterPro" id="IPR018357">
    <property type="entry name" value="Hexapep_transf_CS"/>
</dbReference>
<dbReference type="CDD" id="cd03358">
    <property type="entry name" value="LbH_WxcM_N_like"/>
    <property type="match status" value="1"/>
</dbReference>
<name>A0A938BN49_9BACT</name>
<dbReference type="EMBL" id="VGJX01000400">
    <property type="protein sequence ID" value="MBM3274983.1"/>
    <property type="molecule type" value="Genomic_DNA"/>
</dbReference>
<comment type="caution">
    <text evidence="3">The sequence shown here is derived from an EMBL/GenBank/DDBJ whole genome shotgun (WGS) entry which is preliminary data.</text>
</comment>
<dbReference type="SUPFAM" id="SSF51161">
    <property type="entry name" value="Trimeric LpxA-like enzymes"/>
    <property type="match status" value="1"/>
</dbReference>
<dbReference type="Pfam" id="PF00132">
    <property type="entry name" value="Hexapep"/>
    <property type="match status" value="1"/>
</dbReference>
<dbReference type="PROSITE" id="PS00101">
    <property type="entry name" value="HEXAPEP_TRANSFERASES"/>
    <property type="match status" value="2"/>
</dbReference>
<dbReference type="Proteomes" id="UP000703893">
    <property type="component" value="Unassembled WGS sequence"/>
</dbReference>
<dbReference type="SUPFAM" id="SSF56801">
    <property type="entry name" value="Acetyl-CoA synthetase-like"/>
    <property type="match status" value="1"/>
</dbReference>
<dbReference type="AlphaFoldDB" id="A0A938BN49"/>
<organism evidence="3 4">
    <name type="scientific">Candidatus Tanganyikabacteria bacterium</name>
    <dbReference type="NCBI Taxonomy" id="2961651"/>
    <lineage>
        <taxon>Bacteria</taxon>
        <taxon>Bacillati</taxon>
        <taxon>Candidatus Sericytochromatia</taxon>
        <taxon>Candidatus Tanganyikabacteria</taxon>
    </lineage>
</organism>
<evidence type="ECO:0000256" key="2">
    <source>
        <dbReference type="ARBA" id="ARBA00022737"/>
    </source>
</evidence>
<dbReference type="PANTHER" id="PTHR43300:SF4">
    <property type="entry name" value="ACYL-[ACYL-CARRIER-PROTEIN]--UDP-N-ACETYLGLUCOSAMINE O-ACYLTRANSFERASE"/>
    <property type="match status" value="1"/>
</dbReference>
<keyword evidence="2" id="KW-0677">Repeat</keyword>
<sequence>MPFEFAHQPAAGANCRWGPGTVFGHGVVLGEGVVIGANCVIGDKVEIGPGTFVGNCVVMGEPTRAFYQNPGCHQPLPTRIGPRSAIRSGTIIYEGVDAGEGLETGNHATLREGCRIGRHVRIGSHSDLQGALTVGDYVSLHSNVHLGQHTVVEDYAWLFPYVITINDRMPPVYFEELGVHIGQYAVVGANTFLHPGVILGVHSVIAARSVVQGDVPDFAFAKGDPAKVVTDSRKLHARRGAEVVRAYPWPAHVFVKANPITGQLVVADLVLAPDQDPEQAEARIRTACSEHLAPHQVPRIMRFVADLTPSDAQKLSRTSP</sequence>
<dbReference type="Gene3D" id="2.160.10.10">
    <property type="entry name" value="Hexapeptide repeat proteins"/>
    <property type="match status" value="1"/>
</dbReference>
<dbReference type="InterPro" id="IPR045851">
    <property type="entry name" value="AMP-bd_C_sf"/>
</dbReference>
<gene>
    <name evidence="3" type="ORF">FJZ00_07510</name>
</gene>
<dbReference type="InterPro" id="IPR050179">
    <property type="entry name" value="Trans_hexapeptide_repeat"/>
</dbReference>
<dbReference type="Gene3D" id="3.30.300.30">
    <property type="match status" value="1"/>
</dbReference>
<keyword evidence="1" id="KW-0808">Transferase</keyword>
<evidence type="ECO:0008006" key="5">
    <source>
        <dbReference type="Google" id="ProtNLM"/>
    </source>
</evidence>
<proteinExistence type="predicted"/>
<dbReference type="PANTHER" id="PTHR43300">
    <property type="entry name" value="ACETYLTRANSFERASE"/>
    <property type="match status" value="1"/>
</dbReference>
<evidence type="ECO:0000256" key="1">
    <source>
        <dbReference type="ARBA" id="ARBA00022679"/>
    </source>
</evidence>
<evidence type="ECO:0000313" key="3">
    <source>
        <dbReference type="EMBL" id="MBM3274983.1"/>
    </source>
</evidence>
<dbReference type="GO" id="GO:0016740">
    <property type="term" value="F:transferase activity"/>
    <property type="evidence" value="ECO:0007669"/>
    <property type="project" value="UniProtKB-KW"/>
</dbReference>
<evidence type="ECO:0000313" key="4">
    <source>
        <dbReference type="Proteomes" id="UP000703893"/>
    </source>
</evidence>
<dbReference type="InterPro" id="IPR001451">
    <property type="entry name" value="Hexapep"/>
</dbReference>